<dbReference type="Proteomes" id="UP000245523">
    <property type="component" value="Unassembled WGS sequence"/>
</dbReference>
<evidence type="ECO:0000313" key="3">
    <source>
        <dbReference type="Proteomes" id="UP000245523"/>
    </source>
</evidence>
<feature type="compositionally biased region" description="Basic and acidic residues" evidence="1">
    <location>
        <begin position="492"/>
        <end position="504"/>
    </location>
</feature>
<sequence>MPIGWNFPNNNHGTINGIGDAGIETFKGALYKSLAREICQNSLDARLDEGKPVVVEFQLTDELRTRIPDYTQLWEAIRKCNRFWTGQGNQRAMDFFSRADECTRLPLVSILRISDHNTTGLTGSRDSINTPWQNLVKASGVSGKDGSAGGSFGIGKSAPFACSEVRTIFYSTLDKYGLKAFQGVARLASSPVVESSDLYTTGVGYYGDIKKNTALEECRSLTQGYTRKDSGTDLFVLAFIKKKNWENEIIKAVLDDFLVAVFNEDLVVYVNKTCISKDTLQGLLERIKEECPDIYNNYLVMTKPTYQENLDFENMGKISLRVLMGKNLRRKVMICRKNGMRIYDQKKISTIIDFAGICILEDEKVNEYFRKMENPQHTRWEPDRHTDKDAALKFKALKDLIRNYILDKGARATVDETDAEGVGEYLADFGESFSNNEEKSEQVSDQNMDIELFDSPTKSMQKGFERMPGDGTSFEEGLGDIEDYTGGEDGEKDYHDDDPNKTHEGNSFGKNDGPGQGSGGLSGSGEIRETGSRNGDSDQMMKTTYNVRMMSIRMMELNSAKNEYLLIFTPEKVSGKAFLQLQLSGEQPGKIPLRVVKAKNKETGENLLCNGDRILFDTIVPQKKYKIEFSIDYAEKCSMEVNLYGYTR</sequence>
<keyword evidence="3" id="KW-1185">Reference proteome</keyword>
<feature type="compositionally biased region" description="Gly residues" evidence="1">
    <location>
        <begin position="512"/>
        <end position="523"/>
    </location>
</feature>
<comment type="caution">
    <text evidence="2">The sequence shown here is derived from an EMBL/GenBank/DDBJ whole genome shotgun (WGS) entry which is preliminary data.</text>
</comment>
<evidence type="ECO:0000256" key="1">
    <source>
        <dbReference type="SAM" id="MobiDB-lite"/>
    </source>
</evidence>
<protein>
    <submittedName>
        <fullName evidence="2">Uncharacterized protein</fullName>
    </submittedName>
</protein>
<name>A0ABX5LIM1_9BACT</name>
<dbReference type="RefSeq" id="WP_146193753.1">
    <property type="nucleotide sequence ID" value="NZ_QGHD01000033.1"/>
</dbReference>
<feature type="region of interest" description="Disordered" evidence="1">
    <location>
        <begin position="460"/>
        <end position="541"/>
    </location>
</feature>
<accession>A0ABX5LIM1</accession>
<dbReference type="EMBL" id="QGHD01000033">
    <property type="protein sequence ID" value="PWK93091.1"/>
    <property type="molecule type" value="Genomic_DNA"/>
</dbReference>
<reference evidence="2 3" key="1">
    <citation type="submission" date="2018-05" db="EMBL/GenBank/DDBJ databases">
        <title>Animal gut microbial communities from fecal samples from Wisconsin, USA.</title>
        <authorList>
            <person name="Neumann A."/>
        </authorList>
    </citation>
    <scope>NUCLEOTIDE SEQUENCE [LARGE SCALE GENOMIC DNA]</scope>
    <source>
        <strain evidence="2 3">UWS4</strain>
    </source>
</reference>
<proteinExistence type="predicted"/>
<evidence type="ECO:0000313" key="2">
    <source>
        <dbReference type="EMBL" id="PWK93091.1"/>
    </source>
</evidence>
<organism evidence="2 3">
    <name type="scientific">Hallerella porci</name>
    <dbReference type="NCBI Taxonomy" id="1945871"/>
    <lineage>
        <taxon>Bacteria</taxon>
        <taxon>Pseudomonadati</taxon>
        <taxon>Fibrobacterota</taxon>
        <taxon>Fibrobacteria</taxon>
        <taxon>Fibrobacterales</taxon>
        <taxon>Fibrobacteraceae</taxon>
        <taxon>Hallerella</taxon>
    </lineage>
</organism>
<feature type="compositionally biased region" description="Acidic residues" evidence="1">
    <location>
        <begin position="477"/>
        <end position="491"/>
    </location>
</feature>
<gene>
    <name evidence="2" type="ORF">B0H50_13317</name>
</gene>